<comment type="similarity">
    <text evidence="5">Belongs to the SAT4 family.</text>
</comment>
<dbReference type="RefSeq" id="XP_033398414.1">
    <property type="nucleotide sequence ID" value="XM_033543086.1"/>
</dbReference>
<dbReference type="PANTHER" id="PTHR33048">
    <property type="entry name" value="PTH11-LIKE INTEGRAL MEMBRANE PROTEIN (AFU_ORTHOLOGUE AFUA_5G11245)"/>
    <property type="match status" value="1"/>
</dbReference>
<keyword evidence="4 7" id="KW-0472">Membrane</keyword>
<sequence>MSANEPALSPPSHVTPNLDNPQDIIRGVNFVTQGLCLPAICVCVGLRMFSRWRQLGALDWDDGFCIVSWLLMMGYCVCGILLSVSLHGGGNNQWEVANFEMETFLTIGYAAMVLYNPMALFVKLALLIITTRIFAPYKKEVWGIYVVMGLLVIYYMIAWFIKIFMCTPISAYWKREWDHCMNEGNIFIADAVFSSLSDLVILFLPLPLTWSLQMPTKKKFRVMGMLGAGGLATAFSVYRLGMVIQNETNPNQTIVFMKVVLTGNAEAGIGLICACLPAISALVARHRKDTSVDGTGSSYLHSSRSRIKDIPHKESQDEVELMHNAAESGTLGSAGGEDNGITRTVDFKVVTQSSVSEDRTVHAIGAAV</sequence>
<dbReference type="GeneID" id="54300583"/>
<feature type="transmembrane region" description="Helical" evidence="7">
    <location>
        <begin position="24"/>
        <end position="46"/>
    </location>
</feature>
<feature type="transmembrane region" description="Helical" evidence="7">
    <location>
        <begin position="141"/>
        <end position="165"/>
    </location>
</feature>
<keyword evidence="10" id="KW-1185">Reference proteome</keyword>
<evidence type="ECO:0000256" key="5">
    <source>
        <dbReference type="ARBA" id="ARBA00038359"/>
    </source>
</evidence>
<feature type="transmembrane region" description="Helical" evidence="7">
    <location>
        <begin position="66"/>
        <end position="86"/>
    </location>
</feature>
<dbReference type="EMBL" id="ML995483">
    <property type="protein sequence ID" value="KAF2142702.1"/>
    <property type="molecule type" value="Genomic_DNA"/>
</dbReference>
<organism evidence="9 10">
    <name type="scientific">Aplosporella prunicola CBS 121167</name>
    <dbReference type="NCBI Taxonomy" id="1176127"/>
    <lineage>
        <taxon>Eukaryota</taxon>
        <taxon>Fungi</taxon>
        <taxon>Dikarya</taxon>
        <taxon>Ascomycota</taxon>
        <taxon>Pezizomycotina</taxon>
        <taxon>Dothideomycetes</taxon>
        <taxon>Dothideomycetes incertae sedis</taxon>
        <taxon>Botryosphaeriales</taxon>
        <taxon>Aplosporellaceae</taxon>
        <taxon>Aplosporella</taxon>
    </lineage>
</organism>
<feature type="compositionally biased region" description="Basic and acidic residues" evidence="6">
    <location>
        <begin position="306"/>
        <end position="316"/>
    </location>
</feature>
<evidence type="ECO:0000256" key="7">
    <source>
        <dbReference type="SAM" id="Phobius"/>
    </source>
</evidence>
<keyword evidence="2 7" id="KW-0812">Transmembrane</keyword>
<feature type="domain" description="Rhodopsin" evidence="8">
    <location>
        <begin position="46"/>
        <end position="284"/>
    </location>
</feature>
<protein>
    <recommendedName>
        <fullName evidence="8">Rhodopsin domain-containing protein</fullName>
    </recommendedName>
</protein>
<accession>A0A6A6BEV4</accession>
<evidence type="ECO:0000259" key="8">
    <source>
        <dbReference type="Pfam" id="PF20684"/>
    </source>
</evidence>
<feature type="transmembrane region" description="Helical" evidence="7">
    <location>
        <begin position="185"/>
        <end position="208"/>
    </location>
</feature>
<evidence type="ECO:0000313" key="10">
    <source>
        <dbReference type="Proteomes" id="UP000799438"/>
    </source>
</evidence>
<name>A0A6A6BEV4_9PEZI</name>
<evidence type="ECO:0000256" key="2">
    <source>
        <dbReference type="ARBA" id="ARBA00022692"/>
    </source>
</evidence>
<dbReference type="PANTHER" id="PTHR33048:SF108">
    <property type="entry name" value="INTEGRAL MEMBRANE PROTEIN"/>
    <property type="match status" value="1"/>
</dbReference>
<dbReference type="OrthoDB" id="5342292at2759"/>
<evidence type="ECO:0000256" key="3">
    <source>
        <dbReference type="ARBA" id="ARBA00022989"/>
    </source>
</evidence>
<feature type="compositionally biased region" description="Polar residues" evidence="6">
    <location>
        <begin position="292"/>
        <end position="302"/>
    </location>
</feature>
<dbReference type="Pfam" id="PF20684">
    <property type="entry name" value="Fung_rhodopsin"/>
    <property type="match status" value="1"/>
</dbReference>
<dbReference type="InterPro" id="IPR049326">
    <property type="entry name" value="Rhodopsin_dom_fungi"/>
</dbReference>
<dbReference type="InterPro" id="IPR052337">
    <property type="entry name" value="SAT4-like"/>
</dbReference>
<keyword evidence="3 7" id="KW-1133">Transmembrane helix</keyword>
<evidence type="ECO:0000256" key="6">
    <source>
        <dbReference type="SAM" id="MobiDB-lite"/>
    </source>
</evidence>
<evidence type="ECO:0000256" key="4">
    <source>
        <dbReference type="ARBA" id="ARBA00023136"/>
    </source>
</evidence>
<dbReference type="Proteomes" id="UP000799438">
    <property type="component" value="Unassembled WGS sequence"/>
</dbReference>
<feature type="transmembrane region" description="Helical" evidence="7">
    <location>
        <begin position="220"/>
        <end position="241"/>
    </location>
</feature>
<proteinExistence type="inferred from homology"/>
<reference evidence="9" key="1">
    <citation type="journal article" date="2020" name="Stud. Mycol.">
        <title>101 Dothideomycetes genomes: a test case for predicting lifestyles and emergence of pathogens.</title>
        <authorList>
            <person name="Haridas S."/>
            <person name="Albert R."/>
            <person name="Binder M."/>
            <person name="Bloem J."/>
            <person name="Labutti K."/>
            <person name="Salamov A."/>
            <person name="Andreopoulos B."/>
            <person name="Baker S."/>
            <person name="Barry K."/>
            <person name="Bills G."/>
            <person name="Bluhm B."/>
            <person name="Cannon C."/>
            <person name="Castanera R."/>
            <person name="Culley D."/>
            <person name="Daum C."/>
            <person name="Ezra D."/>
            <person name="Gonzalez J."/>
            <person name="Henrissat B."/>
            <person name="Kuo A."/>
            <person name="Liang C."/>
            <person name="Lipzen A."/>
            <person name="Lutzoni F."/>
            <person name="Magnuson J."/>
            <person name="Mondo S."/>
            <person name="Nolan M."/>
            <person name="Ohm R."/>
            <person name="Pangilinan J."/>
            <person name="Park H.-J."/>
            <person name="Ramirez L."/>
            <person name="Alfaro M."/>
            <person name="Sun H."/>
            <person name="Tritt A."/>
            <person name="Yoshinaga Y."/>
            <person name="Zwiers L.-H."/>
            <person name="Turgeon B."/>
            <person name="Goodwin S."/>
            <person name="Spatafora J."/>
            <person name="Crous P."/>
            <person name="Grigoriev I."/>
        </authorList>
    </citation>
    <scope>NUCLEOTIDE SEQUENCE</scope>
    <source>
        <strain evidence="9">CBS 121167</strain>
    </source>
</reference>
<comment type="subcellular location">
    <subcellularLocation>
        <location evidence="1">Membrane</location>
        <topology evidence="1">Multi-pass membrane protein</topology>
    </subcellularLocation>
</comment>
<dbReference type="AlphaFoldDB" id="A0A6A6BEV4"/>
<gene>
    <name evidence="9" type="ORF">K452DRAFT_307642</name>
</gene>
<feature type="transmembrane region" description="Helical" evidence="7">
    <location>
        <begin position="106"/>
        <end position="129"/>
    </location>
</feature>
<evidence type="ECO:0000313" key="9">
    <source>
        <dbReference type="EMBL" id="KAF2142702.1"/>
    </source>
</evidence>
<evidence type="ECO:0000256" key="1">
    <source>
        <dbReference type="ARBA" id="ARBA00004141"/>
    </source>
</evidence>
<feature type="transmembrane region" description="Helical" evidence="7">
    <location>
        <begin position="261"/>
        <end position="284"/>
    </location>
</feature>
<feature type="region of interest" description="Disordered" evidence="6">
    <location>
        <begin position="290"/>
        <end position="320"/>
    </location>
</feature>
<dbReference type="GO" id="GO:0016020">
    <property type="term" value="C:membrane"/>
    <property type="evidence" value="ECO:0007669"/>
    <property type="project" value="UniProtKB-SubCell"/>
</dbReference>